<dbReference type="GO" id="GO:0003677">
    <property type="term" value="F:DNA binding"/>
    <property type="evidence" value="ECO:0007669"/>
    <property type="project" value="UniProtKB-KW"/>
</dbReference>
<dbReference type="PANTHER" id="PTHR34719">
    <property type="entry name" value="NICKEL-RESPONSIVE REGULATOR"/>
    <property type="match status" value="1"/>
</dbReference>
<evidence type="ECO:0000259" key="9">
    <source>
        <dbReference type="Pfam" id="PF01402"/>
    </source>
</evidence>
<dbReference type="InterPro" id="IPR014864">
    <property type="entry name" value="TF_NikR_Ni-bd_C"/>
</dbReference>
<gene>
    <name evidence="11" type="ORF">GGR44_000139</name>
</gene>
<keyword evidence="4" id="KW-0479">Metal-binding</keyword>
<dbReference type="GO" id="GO:0016151">
    <property type="term" value="F:nickel cation binding"/>
    <property type="evidence" value="ECO:0007669"/>
    <property type="project" value="UniProtKB-UniRule"/>
</dbReference>
<dbReference type="AlphaFoldDB" id="A0A7W6GMP7"/>
<dbReference type="HAMAP" id="MF_00476">
    <property type="entry name" value="NikR"/>
    <property type="match status" value="1"/>
</dbReference>
<dbReference type="InterPro" id="IPR045865">
    <property type="entry name" value="ACT-like_dom_sf"/>
</dbReference>
<evidence type="ECO:0000256" key="8">
    <source>
        <dbReference type="HAMAP-Rule" id="MF_00476"/>
    </source>
</evidence>
<protein>
    <recommendedName>
        <fullName evidence="8">Putative nickel-responsive regulator</fullName>
    </recommendedName>
</protein>
<keyword evidence="5 8" id="KW-0805">Transcription regulation</keyword>
<dbReference type="GO" id="GO:0003700">
    <property type="term" value="F:DNA-binding transcription factor activity"/>
    <property type="evidence" value="ECO:0007669"/>
    <property type="project" value="UniProtKB-UniRule"/>
</dbReference>
<dbReference type="RefSeq" id="WP_183953531.1">
    <property type="nucleotide sequence ID" value="NZ_JACIEB010000001.1"/>
</dbReference>
<comment type="caution">
    <text evidence="8">Lacks conserved residue(s) required for the propagation of feature annotation.</text>
</comment>
<name>A0A7W6GMP7_9SPHN</name>
<evidence type="ECO:0000256" key="3">
    <source>
        <dbReference type="ARBA" id="ARBA00022596"/>
    </source>
</evidence>
<evidence type="ECO:0000256" key="5">
    <source>
        <dbReference type="ARBA" id="ARBA00023015"/>
    </source>
</evidence>
<comment type="similarity">
    <text evidence="2 8">Belongs to the transcriptional regulatory CopG/NikR family.</text>
</comment>
<sequence>MTTEPASLARLSMSLPADLFRQLDMMVEERGLPSRSQLIAELIRHALAEHEALTRPENMLAGTITLVYRGDSGRVRHQLAQTQVDYLKEVISSQHVFLEGDQSLEVLLVQGPAARLKDLCDALRSIRGVQQLQLVSTTALLPPLHEQDGVEKAVSAKGKSAKEAAA</sequence>
<dbReference type="InterPro" id="IPR002145">
    <property type="entry name" value="CopG"/>
</dbReference>
<dbReference type="InterPro" id="IPR010985">
    <property type="entry name" value="Ribbon_hlx_hlx"/>
</dbReference>
<dbReference type="Pfam" id="PF08753">
    <property type="entry name" value="NikR_C"/>
    <property type="match status" value="1"/>
</dbReference>
<dbReference type="PANTHER" id="PTHR34719:SF2">
    <property type="entry name" value="NICKEL-RESPONSIVE REGULATOR"/>
    <property type="match status" value="1"/>
</dbReference>
<evidence type="ECO:0000313" key="11">
    <source>
        <dbReference type="EMBL" id="MBB3980508.1"/>
    </source>
</evidence>
<proteinExistence type="inferred from homology"/>
<keyword evidence="12" id="KW-1185">Reference proteome</keyword>
<keyword evidence="3" id="KW-0533">Nickel</keyword>
<accession>A0A7W6GMP7</accession>
<dbReference type="SUPFAM" id="SSF55021">
    <property type="entry name" value="ACT-like"/>
    <property type="match status" value="1"/>
</dbReference>
<dbReference type="EMBL" id="JACIEB010000001">
    <property type="protein sequence ID" value="MBB3980508.1"/>
    <property type="molecule type" value="Genomic_DNA"/>
</dbReference>
<evidence type="ECO:0000256" key="4">
    <source>
        <dbReference type="ARBA" id="ARBA00022723"/>
    </source>
</evidence>
<dbReference type="Pfam" id="PF01402">
    <property type="entry name" value="RHH_1"/>
    <property type="match status" value="1"/>
</dbReference>
<evidence type="ECO:0000256" key="7">
    <source>
        <dbReference type="ARBA" id="ARBA00023163"/>
    </source>
</evidence>
<dbReference type="InterPro" id="IPR027271">
    <property type="entry name" value="Acetolactate_synth/TF_NikR_C"/>
</dbReference>
<dbReference type="GO" id="GO:0010045">
    <property type="term" value="P:response to nickel cation"/>
    <property type="evidence" value="ECO:0007669"/>
    <property type="project" value="InterPro"/>
</dbReference>
<feature type="domain" description="Transcription factor NikR nickel binding C-terminal" evidence="10">
    <location>
        <begin position="61"/>
        <end position="136"/>
    </location>
</feature>
<evidence type="ECO:0000259" key="10">
    <source>
        <dbReference type="Pfam" id="PF08753"/>
    </source>
</evidence>
<evidence type="ECO:0000256" key="1">
    <source>
        <dbReference type="ARBA" id="ARBA00001967"/>
    </source>
</evidence>
<dbReference type="Proteomes" id="UP000552757">
    <property type="component" value="Unassembled WGS sequence"/>
</dbReference>
<organism evidence="11 12">
    <name type="scientific">Sphingobium fontiphilum</name>
    <dbReference type="NCBI Taxonomy" id="944425"/>
    <lineage>
        <taxon>Bacteria</taxon>
        <taxon>Pseudomonadati</taxon>
        <taxon>Pseudomonadota</taxon>
        <taxon>Alphaproteobacteria</taxon>
        <taxon>Sphingomonadales</taxon>
        <taxon>Sphingomonadaceae</taxon>
        <taxon>Sphingobium</taxon>
    </lineage>
</organism>
<dbReference type="Gene3D" id="1.10.1220.10">
    <property type="entry name" value="Met repressor-like"/>
    <property type="match status" value="1"/>
</dbReference>
<feature type="domain" description="Ribbon-helix-helix protein CopG" evidence="9">
    <location>
        <begin position="10"/>
        <end position="49"/>
    </location>
</feature>
<evidence type="ECO:0000256" key="2">
    <source>
        <dbReference type="ARBA" id="ARBA00008478"/>
    </source>
</evidence>
<dbReference type="InterPro" id="IPR050192">
    <property type="entry name" value="CopG/NikR_regulator"/>
</dbReference>
<dbReference type="CDD" id="cd22231">
    <property type="entry name" value="RHH_NikR_HicB-like"/>
    <property type="match status" value="1"/>
</dbReference>
<comment type="cofactor">
    <cofactor evidence="1">
        <name>Ni(2+)</name>
        <dbReference type="ChEBI" id="CHEBI:49786"/>
    </cofactor>
</comment>
<dbReference type="InterPro" id="IPR022988">
    <property type="entry name" value="Ni_resp_reg_NikR"/>
</dbReference>
<comment type="caution">
    <text evidence="11">The sequence shown here is derived from an EMBL/GenBank/DDBJ whole genome shotgun (WGS) entry which is preliminary data.</text>
</comment>
<keyword evidence="7 8" id="KW-0804">Transcription</keyword>
<reference evidence="11 12" key="1">
    <citation type="submission" date="2020-08" db="EMBL/GenBank/DDBJ databases">
        <title>Genomic Encyclopedia of Type Strains, Phase IV (KMG-IV): sequencing the most valuable type-strain genomes for metagenomic binning, comparative biology and taxonomic classification.</title>
        <authorList>
            <person name="Goeker M."/>
        </authorList>
    </citation>
    <scope>NUCLEOTIDE SEQUENCE [LARGE SCALE GENOMIC DNA]</scope>
    <source>
        <strain evidence="11 12">DSM 29348</strain>
    </source>
</reference>
<comment type="function">
    <text evidence="8">Transcriptional regulator.</text>
</comment>
<evidence type="ECO:0000256" key="6">
    <source>
        <dbReference type="ARBA" id="ARBA00023125"/>
    </source>
</evidence>
<evidence type="ECO:0000313" key="12">
    <source>
        <dbReference type="Proteomes" id="UP000552757"/>
    </source>
</evidence>
<dbReference type="InterPro" id="IPR013321">
    <property type="entry name" value="Arc_rbn_hlx_hlx"/>
</dbReference>
<keyword evidence="6 8" id="KW-0238">DNA-binding</keyword>
<dbReference type="SUPFAM" id="SSF47598">
    <property type="entry name" value="Ribbon-helix-helix"/>
    <property type="match status" value="1"/>
</dbReference>
<dbReference type="Gene3D" id="3.30.70.1150">
    <property type="entry name" value="ACT-like. Chain A, domain 2"/>
    <property type="match status" value="1"/>
</dbReference>